<dbReference type="InterPro" id="IPR009061">
    <property type="entry name" value="DNA-bd_dom_put_sf"/>
</dbReference>
<reference evidence="6 7" key="1">
    <citation type="submission" date="2017-09" db="EMBL/GenBank/DDBJ databases">
        <authorList>
            <person name="Ehlers B."/>
            <person name="Leendertz F.H."/>
        </authorList>
    </citation>
    <scope>NUCLEOTIDE SEQUENCE [LARGE SCALE GENOMIC DNA]</scope>
    <source>
        <strain evidence="6 7">CGMCC 1.12662</strain>
    </source>
</reference>
<dbReference type="InterPro" id="IPR036388">
    <property type="entry name" value="WH-like_DNA-bd_sf"/>
</dbReference>
<evidence type="ECO:0000259" key="1">
    <source>
        <dbReference type="Pfam" id="PF12728"/>
    </source>
</evidence>
<dbReference type="EMBL" id="OBEA01000001">
    <property type="protein sequence ID" value="SNY40251.1"/>
    <property type="molecule type" value="Genomic_DNA"/>
</dbReference>
<keyword evidence="8" id="KW-1185">Reference proteome</keyword>
<evidence type="ECO:0000313" key="6">
    <source>
        <dbReference type="EMBL" id="SNY40251.1"/>
    </source>
</evidence>
<organism evidence="6 7">
    <name type="scientific">Pseudooceanicola antarcticus</name>
    <dbReference type="NCBI Taxonomy" id="1247613"/>
    <lineage>
        <taxon>Bacteria</taxon>
        <taxon>Pseudomonadati</taxon>
        <taxon>Pseudomonadota</taxon>
        <taxon>Alphaproteobacteria</taxon>
        <taxon>Rhodobacterales</taxon>
        <taxon>Paracoccaceae</taxon>
        <taxon>Pseudooceanicola</taxon>
    </lineage>
</organism>
<gene>
    <name evidence="5" type="ORF">CVM39_04050</name>
    <name evidence="4" type="ORF">CVM39_05805</name>
    <name evidence="3" type="ORF">CVM39_06880</name>
    <name evidence="2" type="ORF">CVM39_12280</name>
    <name evidence="6" type="ORF">SAMN06297129_0706</name>
</gene>
<protein>
    <submittedName>
        <fullName evidence="6">DNA binding domain-containing protein, excisionase family</fullName>
    </submittedName>
    <submittedName>
        <fullName evidence="2">DNA-binding protein</fullName>
    </submittedName>
</protein>
<dbReference type="Proteomes" id="UP000231702">
    <property type="component" value="Unassembled WGS sequence"/>
</dbReference>
<proteinExistence type="predicted"/>
<sequence length="76" mass="8992">MTTESPSPITPPAEYWEGFIPEGDAADYLCQSVRTIQKWRVTGGGPEFYKFGRSVRYRRRDLRQWVEERRRAHTSQ</sequence>
<dbReference type="OrthoDB" id="9806994at2"/>
<dbReference type="EMBL" id="PGTD01000012">
    <property type="protein sequence ID" value="PJE30968.1"/>
    <property type="molecule type" value="Genomic_DNA"/>
</dbReference>
<dbReference type="AlphaFoldDB" id="A0A285HZY1"/>
<dbReference type="Proteomes" id="UP000231655">
    <property type="component" value="Unassembled WGS sequence"/>
</dbReference>
<evidence type="ECO:0000313" key="4">
    <source>
        <dbReference type="EMBL" id="PJE30968.1"/>
    </source>
</evidence>
<evidence type="ECO:0000313" key="5">
    <source>
        <dbReference type="EMBL" id="PJE31389.1"/>
    </source>
</evidence>
<accession>A0A285HZY1</accession>
<keyword evidence="2" id="KW-0238">DNA-binding</keyword>
<dbReference type="Gene3D" id="1.10.10.10">
    <property type="entry name" value="Winged helix-like DNA-binding domain superfamily/Winged helix DNA-binding domain"/>
    <property type="match status" value="1"/>
</dbReference>
<dbReference type="EMBL" id="PGTD01000017">
    <property type="protein sequence ID" value="PJE28009.1"/>
    <property type="molecule type" value="Genomic_DNA"/>
</dbReference>
<reference evidence="2 8" key="2">
    <citation type="journal article" date="2018" name="Int. J. Syst. Evol. Microbiol.">
        <title>Pseudooceanicola lipolyticus sp. nov., a marine alphaproteobacterium, reclassification of Oceanicola flagellatus as Pseudooceanicola flagellatus comb. nov. and emended description of the genus Pseudooceanicola.</title>
        <authorList>
            <person name="Huang M.-M."/>
            <person name="Guo L.-L."/>
            <person name="Wu Y.-H."/>
            <person name="Lai Q.-L."/>
            <person name="Shao Z.-Z."/>
            <person name="Wang C.-S."/>
            <person name="Wu M."/>
            <person name="Xu X.-W."/>
        </authorList>
    </citation>
    <scope>NUCLEOTIDE SEQUENCE [LARGE SCALE GENOMIC DNA]</scope>
    <source>
        <strain evidence="2 8">Ar-45</strain>
    </source>
</reference>
<dbReference type="SUPFAM" id="SSF46955">
    <property type="entry name" value="Putative DNA-binding domain"/>
    <property type="match status" value="1"/>
</dbReference>
<name>A0A285HZY1_9RHOB</name>
<dbReference type="Pfam" id="PF12728">
    <property type="entry name" value="HTH_17"/>
    <property type="match status" value="1"/>
</dbReference>
<evidence type="ECO:0000313" key="3">
    <source>
        <dbReference type="EMBL" id="PJE30439.1"/>
    </source>
</evidence>
<dbReference type="InterPro" id="IPR041657">
    <property type="entry name" value="HTH_17"/>
</dbReference>
<dbReference type="EMBL" id="PGTD01000010">
    <property type="protein sequence ID" value="PJE31389.1"/>
    <property type="molecule type" value="Genomic_DNA"/>
</dbReference>
<dbReference type="GO" id="GO:0003677">
    <property type="term" value="F:DNA binding"/>
    <property type="evidence" value="ECO:0007669"/>
    <property type="project" value="UniProtKB-KW"/>
</dbReference>
<dbReference type="RefSeq" id="WP_097144703.1">
    <property type="nucleotide sequence ID" value="NZ_OBEA01000001.1"/>
</dbReference>
<evidence type="ECO:0000313" key="2">
    <source>
        <dbReference type="EMBL" id="PJE28009.1"/>
    </source>
</evidence>
<evidence type="ECO:0000313" key="8">
    <source>
        <dbReference type="Proteomes" id="UP000231702"/>
    </source>
</evidence>
<feature type="domain" description="Helix-turn-helix" evidence="1">
    <location>
        <begin position="24"/>
        <end position="70"/>
    </location>
</feature>
<dbReference type="EMBL" id="PGTD01000013">
    <property type="protein sequence ID" value="PJE30439.1"/>
    <property type="molecule type" value="Genomic_DNA"/>
</dbReference>
<evidence type="ECO:0000313" key="7">
    <source>
        <dbReference type="Proteomes" id="UP000231655"/>
    </source>
</evidence>